<keyword evidence="3" id="KW-1185">Reference proteome</keyword>
<reference evidence="2" key="2">
    <citation type="submission" date="2021-04" db="EMBL/GenBank/DDBJ databases">
        <authorList>
            <person name="Dong X."/>
        </authorList>
    </citation>
    <scope>NUCLEOTIDE SEQUENCE</scope>
    <source>
        <strain evidence="2">ZWT</strain>
    </source>
</reference>
<gene>
    <name evidence="2" type="ORF">KDK92_16490</name>
</gene>
<evidence type="ECO:0000256" key="1">
    <source>
        <dbReference type="SAM" id="Phobius"/>
    </source>
</evidence>
<keyword evidence="1" id="KW-1133">Transmembrane helix</keyword>
<keyword evidence="1" id="KW-0472">Membrane</keyword>
<proteinExistence type="predicted"/>
<dbReference type="Proteomes" id="UP001056429">
    <property type="component" value="Unassembled WGS sequence"/>
</dbReference>
<reference evidence="2" key="1">
    <citation type="journal article" date="2021" name="mSystems">
        <title>Bacteria and Archaea Synergistically Convert Glycine Betaine to Biogenic Methane in the Formosa Cold Seep of the South China Sea.</title>
        <authorList>
            <person name="Li L."/>
            <person name="Zhang W."/>
            <person name="Zhang S."/>
            <person name="Song L."/>
            <person name="Sun Q."/>
            <person name="Zhang H."/>
            <person name="Xiang H."/>
            <person name="Dong X."/>
        </authorList>
    </citation>
    <scope>NUCLEOTIDE SEQUENCE</scope>
    <source>
        <strain evidence="2">ZWT</strain>
    </source>
</reference>
<protein>
    <submittedName>
        <fullName evidence="2">Uncharacterized protein</fullName>
    </submittedName>
</protein>
<dbReference type="EMBL" id="JAGSOJ010000003">
    <property type="protein sequence ID" value="MCM1991334.1"/>
    <property type="molecule type" value="Genomic_DNA"/>
</dbReference>
<dbReference type="RefSeq" id="WP_250860441.1">
    <property type="nucleotide sequence ID" value="NZ_JAGSOJ010000003.1"/>
</dbReference>
<comment type="caution">
    <text evidence="2">The sequence shown here is derived from an EMBL/GenBank/DDBJ whole genome shotgun (WGS) entry which is preliminary data.</text>
</comment>
<evidence type="ECO:0000313" key="2">
    <source>
        <dbReference type="EMBL" id="MCM1991334.1"/>
    </source>
</evidence>
<evidence type="ECO:0000313" key="3">
    <source>
        <dbReference type="Proteomes" id="UP001056429"/>
    </source>
</evidence>
<name>A0A9J6P5C8_9CLOT</name>
<feature type="transmembrane region" description="Helical" evidence="1">
    <location>
        <begin position="7"/>
        <end position="24"/>
    </location>
</feature>
<dbReference type="AlphaFoldDB" id="A0A9J6P5C8"/>
<accession>A0A9J6P5C8</accession>
<organism evidence="2 3">
    <name type="scientific">Oceanirhabdus seepicola</name>
    <dbReference type="NCBI Taxonomy" id="2828781"/>
    <lineage>
        <taxon>Bacteria</taxon>
        <taxon>Bacillati</taxon>
        <taxon>Bacillota</taxon>
        <taxon>Clostridia</taxon>
        <taxon>Eubacteriales</taxon>
        <taxon>Clostridiaceae</taxon>
        <taxon>Oceanirhabdus</taxon>
    </lineage>
</organism>
<keyword evidence="1" id="KW-0812">Transmembrane</keyword>
<sequence length="50" mass="6224">MSKKSTFFKMSIILVFMWVYSVLYTDFNVSFSYEGKKDWIKWLNEHYKEQ</sequence>